<dbReference type="SUPFAM" id="SSF53335">
    <property type="entry name" value="S-adenosyl-L-methionine-dependent methyltransferases"/>
    <property type="match status" value="1"/>
</dbReference>
<keyword evidence="8" id="KW-1185">Reference proteome</keyword>
<evidence type="ECO:0000259" key="6">
    <source>
        <dbReference type="Pfam" id="PF01555"/>
    </source>
</evidence>
<dbReference type="PRINTS" id="PR00508">
    <property type="entry name" value="S21N4MTFRASE"/>
</dbReference>
<proteinExistence type="inferred from homology"/>
<dbReference type="InterPro" id="IPR002052">
    <property type="entry name" value="DNA_methylase_N6_adenine_CS"/>
</dbReference>
<evidence type="ECO:0000256" key="2">
    <source>
        <dbReference type="ARBA" id="ARBA00011900"/>
    </source>
</evidence>
<dbReference type="EC" id="2.1.1.72" evidence="2"/>
<dbReference type="OrthoDB" id="9816043at2"/>
<organism evidence="7 8">
    <name type="scientific">Pelagerythrobacter rhizovicinus</name>
    <dbReference type="NCBI Taxonomy" id="2268576"/>
    <lineage>
        <taxon>Bacteria</taxon>
        <taxon>Pseudomonadati</taxon>
        <taxon>Pseudomonadota</taxon>
        <taxon>Alphaproteobacteria</taxon>
        <taxon>Sphingomonadales</taxon>
        <taxon>Erythrobacteraceae</taxon>
        <taxon>Pelagerythrobacter</taxon>
    </lineage>
</organism>
<dbReference type="RefSeq" id="WP_129524562.1">
    <property type="nucleotide sequence ID" value="NZ_SDPV01000002.1"/>
</dbReference>
<feature type="domain" description="DNA methylase N-4/N-6" evidence="6">
    <location>
        <begin position="55"/>
        <end position="383"/>
    </location>
</feature>
<comment type="catalytic activity">
    <reaction evidence="5">
        <text>a 2'-deoxyadenosine in DNA + S-adenosyl-L-methionine = an N(6)-methyl-2'-deoxyadenosine in DNA + S-adenosyl-L-homocysteine + H(+)</text>
        <dbReference type="Rhea" id="RHEA:15197"/>
        <dbReference type="Rhea" id="RHEA-COMP:12418"/>
        <dbReference type="Rhea" id="RHEA-COMP:12419"/>
        <dbReference type="ChEBI" id="CHEBI:15378"/>
        <dbReference type="ChEBI" id="CHEBI:57856"/>
        <dbReference type="ChEBI" id="CHEBI:59789"/>
        <dbReference type="ChEBI" id="CHEBI:90615"/>
        <dbReference type="ChEBI" id="CHEBI:90616"/>
        <dbReference type="EC" id="2.1.1.72"/>
    </reaction>
</comment>
<evidence type="ECO:0000313" key="7">
    <source>
        <dbReference type="EMBL" id="RXZ64250.1"/>
    </source>
</evidence>
<dbReference type="PROSITE" id="PS00092">
    <property type="entry name" value="N6_MTASE"/>
    <property type="match status" value="1"/>
</dbReference>
<dbReference type="InterPro" id="IPR029063">
    <property type="entry name" value="SAM-dependent_MTases_sf"/>
</dbReference>
<comment type="similarity">
    <text evidence="1">Belongs to the N(4)/N(6)-methyltransferase family.</text>
</comment>
<protein>
    <recommendedName>
        <fullName evidence="2">site-specific DNA-methyltransferase (adenine-specific)</fullName>
        <ecNumber evidence="2">2.1.1.72</ecNumber>
    </recommendedName>
</protein>
<name>A0A4Q2KJ82_9SPHN</name>
<dbReference type="InterPro" id="IPR002941">
    <property type="entry name" value="DNA_methylase_N4/N6"/>
</dbReference>
<evidence type="ECO:0000256" key="3">
    <source>
        <dbReference type="ARBA" id="ARBA00022603"/>
    </source>
</evidence>
<dbReference type="AlphaFoldDB" id="A0A4Q2KJ82"/>
<evidence type="ECO:0000256" key="1">
    <source>
        <dbReference type="ARBA" id="ARBA00006594"/>
    </source>
</evidence>
<dbReference type="GO" id="GO:0008170">
    <property type="term" value="F:N-methyltransferase activity"/>
    <property type="evidence" value="ECO:0007669"/>
    <property type="project" value="InterPro"/>
</dbReference>
<evidence type="ECO:0000256" key="5">
    <source>
        <dbReference type="ARBA" id="ARBA00047942"/>
    </source>
</evidence>
<sequence length="535" mass="59509">MTRGEDVRAAADVPYRLLETVPSLDGGDAATGNMLIQGDNLDALKALLPYYKGAVKCIYIDPPFNTGEAFENYDDNLEHSVWLGLMYPRLALLREFLADDGTLIVHLDANEIAYATVILDEIMGRKNRTYFVTFKQSAPKGHKTINPGLVTTANYIVIYAKNKNEWKPGRSYAARPRDKRYSSFIENFDEDMQDWRLITVNKAFCKHFDFRTLGEAKKVLGQGFESKIERFVLDHADRVVQPVRPDTSQVAKETQEIIELSERNPSDTFLIKRDDKLPIVLRGGQRWLFYSSKLRMIDGRYTTGEALSNIWDDLLSNNIHNEGDVRFPKGKKPEALIRRILELFSVRGDLVLDSFLGSGTTAAVAHKMGRRWIGIEMGEHAVTHCKPRLDKVIAGEQGGVSEAVGWAGGGGYRFYRLGAAVFDSEGHIADGIAFRTLAAHVWFSETGTPFIGTADTPVLGVHDGIAYALLYNGILGDRSVSGGNVLTAALLARLREESGWHGPITVYGEWSKLGAARLAEAGVTFKQTPYDVRAR</sequence>
<keyword evidence="4 7" id="KW-0808">Transferase</keyword>
<comment type="caution">
    <text evidence="7">The sequence shown here is derived from an EMBL/GenBank/DDBJ whole genome shotgun (WGS) entry which is preliminary data.</text>
</comment>
<dbReference type="GO" id="GO:0003677">
    <property type="term" value="F:DNA binding"/>
    <property type="evidence" value="ECO:0007669"/>
    <property type="project" value="InterPro"/>
</dbReference>
<accession>A0A4Q2KJ82</accession>
<gene>
    <name evidence="7" type="ORF">ETX26_10075</name>
</gene>
<dbReference type="Gene3D" id="3.40.50.150">
    <property type="entry name" value="Vaccinia Virus protein VP39"/>
    <property type="match status" value="1"/>
</dbReference>
<dbReference type="GO" id="GO:0009007">
    <property type="term" value="F:site-specific DNA-methyltransferase (adenine-specific) activity"/>
    <property type="evidence" value="ECO:0007669"/>
    <property type="project" value="UniProtKB-EC"/>
</dbReference>
<evidence type="ECO:0000313" key="8">
    <source>
        <dbReference type="Proteomes" id="UP000293623"/>
    </source>
</evidence>
<evidence type="ECO:0000256" key="4">
    <source>
        <dbReference type="ARBA" id="ARBA00022679"/>
    </source>
</evidence>
<reference evidence="7 8" key="1">
    <citation type="submission" date="2019-01" db="EMBL/GenBank/DDBJ databases">
        <title>Altererythrobacter rhizovicinus sp. nov., isolated from the rhizosphere soil of Haloxylon ammodendron.</title>
        <authorList>
            <person name="Li H.-P."/>
            <person name="Gou J.-Y."/>
            <person name="Yao D."/>
            <person name="Han Q.-Q."/>
            <person name="Shao K.-Z."/>
            <person name="Zhao Q."/>
            <person name="Zhang J.-L."/>
        </authorList>
    </citation>
    <scope>NUCLEOTIDE SEQUENCE [LARGE SCALE GENOMIC DNA]</scope>
    <source>
        <strain evidence="7 8">AY-3R</strain>
    </source>
</reference>
<dbReference type="Pfam" id="PF01555">
    <property type="entry name" value="N6_N4_Mtase"/>
    <property type="match status" value="1"/>
</dbReference>
<dbReference type="Proteomes" id="UP000293623">
    <property type="component" value="Unassembled WGS sequence"/>
</dbReference>
<dbReference type="InterPro" id="IPR001091">
    <property type="entry name" value="RM_Methyltransferase"/>
</dbReference>
<keyword evidence="3 7" id="KW-0489">Methyltransferase</keyword>
<dbReference type="GO" id="GO:0032259">
    <property type="term" value="P:methylation"/>
    <property type="evidence" value="ECO:0007669"/>
    <property type="project" value="UniProtKB-KW"/>
</dbReference>
<dbReference type="EMBL" id="SDPV01000002">
    <property type="protein sequence ID" value="RXZ64250.1"/>
    <property type="molecule type" value="Genomic_DNA"/>
</dbReference>